<dbReference type="GO" id="GO:0061459">
    <property type="term" value="F:L-arginine transmembrane transporter activity"/>
    <property type="evidence" value="ECO:0007669"/>
    <property type="project" value="TreeGrafter"/>
</dbReference>
<name>A0A7L4BS93_9AVES</name>
<dbReference type="Gene3D" id="1.20.1740.10">
    <property type="entry name" value="Amino acid/polyamine transporter I"/>
    <property type="match status" value="1"/>
</dbReference>
<comment type="caution">
    <text evidence="7">The sequence shown here is derived from an EMBL/GenBank/DDBJ whole genome shotgun (WGS) entry which is preliminary data.</text>
</comment>
<sequence>FGMGGLMPCGFTGTLAGASTCFYAFAGFDCIATPGEGVKDPQKSIPMGIIFSLLICFLVYFGVSAALTLMMPSYLLDTMSPLPVAFEYSGWSSAKHTVAVGSL</sequence>
<keyword evidence="3 5" id="KW-1133">Transmembrane helix</keyword>
<evidence type="ECO:0000256" key="1">
    <source>
        <dbReference type="ARBA" id="ARBA00004141"/>
    </source>
</evidence>
<keyword evidence="8" id="KW-1185">Reference proteome</keyword>
<comment type="subcellular location">
    <subcellularLocation>
        <location evidence="1">Membrane</location>
        <topology evidence="1">Multi-pass membrane protein</topology>
    </subcellularLocation>
</comment>
<dbReference type="EMBL" id="VZZU01000048">
    <property type="protein sequence ID" value="NXW40411.1"/>
    <property type="molecule type" value="Genomic_DNA"/>
</dbReference>
<dbReference type="GO" id="GO:0000064">
    <property type="term" value="F:L-ornithine transmembrane transporter activity"/>
    <property type="evidence" value="ECO:0007669"/>
    <property type="project" value="TreeGrafter"/>
</dbReference>
<organism evidence="7 8">
    <name type="scientific">Nyctiprogne leucopyga</name>
    <dbReference type="NCBI Taxonomy" id="382315"/>
    <lineage>
        <taxon>Eukaryota</taxon>
        <taxon>Metazoa</taxon>
        <taxon>Chordata</taxon>
        <taxon>Craniata</taxon>
        <taxon>Vertebrata</taxon>
        <taxon>Euteleostomi</taxon>
        <taxon>Archelosauria</taxon>
        <taxon>Archosauria</taxon>
        <taxon>Dinosauria</taxon>
        <taxon>Saurischia</taxon>
        <taxon>Theropoda</taxon>
        <taxon>Coelurosauria</taxon>
        <taxon>Aves</taxon>
        <taxon>Neognathae</taxon>
        <taxon>Neoaves</taxon>
        <taxon>Strisores</taxon>
        <taxon>Caprimulgiformes</taxon>
        <taxon>Caprimulgidae</taxon>
        <taxon>Chordeilinae</taxon>
        <taxon>Nyctiprogne</taxon>
    </lineage>
</organism>
<evidence type="ECO:0000256" key="5">
    <source>
        <dbReference type="SAM" id="Phobius"/>
    </source>
</evidence>
<protein>
    <submittedName>
        <fullName evidence="7">CTR2 protein</fullName>
    </submittedName>
</protein>
<dbReference type="PANTHER" id="PTHR43243:SF19">
    <property type="entry name" value="CATIONIC AMINO ACID TRANSPORTER C-TERMINAL DOMAIN-CONTAINING PROTEIN"/>
    <property type="match status" value="1"/>
</dbReference>
<dbReference type="AlphaFoldDB" id="A0A7L4BS93"/>
<evidence type="ECO:0000259" key="6">
    <source>
        <dbReference type="Pfam" id="PF00324"/>
    </source>
</evidence>
<feature type="non-terminal residue" evidence="7">
    <location>
        <position position="103"/>
    </location>
</feature>
<evidence type="ECO:0000256" key="4">
    <source>
        <dbReference type="ARBA" id="ARBA00023136"/>
    </source>
</evidence>
<evidence type="ECO:0000256" key="2">
    <source>
        <dbReference type="ARBA" id="ARBA00022692"/>
    </source>
</evidence>
<keyword evidence="4 5" id="KW-0472">Membrane</keyword>
<proteinExistence type="predicted"/>
<feature type="transmembrane region" description="Helical" evidence="5">
    <location>
        <begin position="49"/>
        <end position="71"/>
    </location>
</feature>
<evidence type="ECO:0000313" key="8">
    <source>
        <dbReference type="Proteomes" id="UP000551823"/>
    </source>
</evidence>
<dbReference type="PANTHER" id="PTHR43243">
    <property type="entry name" value="INNER MEMBRANE TRANSPORTER YGJI-RELATED"/>
    <property type="match status" value="1"/>
</dbReference>
<dbReference type="GO" id="GO:0097638">
    <property type="term" value="P:L-arginine import across plasma membrane"/>
    <property type="evidence" value="ECO:0007669"/>
    <property type="project" value="TreeGrafter"/>
</dbReference>
<accession>A0A7L4BS93</accession>
<dbReference type="Proteomes" id="UP000551823">
    <property type="component" value="Unassembled WGS sequence"/>
</dbReference>
<dbReference type="GO" id="GO:0005886">
    <property type="term" value="C:plasma membrane"/>
    <property type="evidence" value="ECO:0007669"/>
    <property type="project" value="TreeGrafter"/>
</dbReference>
<dbReference type="InterPro" id="IPR004841">
    <property type="entry name" value="AA-permease/SLC12A_dom"/>
</dbReference>
<dbReference type="GO" id="GO:0015189">
    <property type="term" value="F:L-lysine transmembrane transporter activity"/>
    <property type="evidence" value="ECO:0007669"/>
    <property type="project" value="TreeGrafter"/>
</dbReference>
<gene>
    <name evidence="7" type="primary">Slc7a2</name>
    <name evidence="7" type="ORF">NYCLEU_R11403</name>
</gene>
<evidence type="ECO:0000313" key="7">
    <source>
        <dbReference type="EMBL" id="NXW40411.1"/>
    </source>
</evidence>
<feature type="domain" description="Amino acid permease/ SLC12A" evidence="6">
    <location>
        <begin position="6"/>
        <end position="102"/>
    </location>
</feature>
<evidence type="ECO:0000256" key="3">
    <source>
        <dbReference type="ARBA" id="ARBA00022989"/>
    </source>
</evidence>
<dbReference type="Pfam" id="PF00324">
    <property type="entry name" value="AA_permease"/>
    <property type="match status" value="1"/>
</dbReference>
<feature type="non-terminal residue" evidence="7">
    <location>
        <position position="1"/>
    </location>
</feature>
<reference evidence="7 8" key="1">
    <citation type="submission" date="2019-09" db="EMBL/GenBank/DDBJ databases">
        <title>Bird 10,000 Genomes (B10K) Project - Family phase.</title>
        <authorList>
            <person name="Zhang G."/>
        </authorList>
    </citation>
    <scope>NUCLEOTIDE SEQUENCE [LARGE SCALE GENOMIC DNA]</scope>
    <source>
        <strain evidence="7">B10K-DU-005-01</strain>
    </source>
</reference>
<keyword evidence="2 5" id="KW-0812">Transmembrane</keyword>